<dbReference type="EMBL" id="SEKV01000323">
    <property type="protein sequence ID" value="TFY59042.1"/>
    <property type="molecule type" value="Genomic_DNA"/>
</dbReference>
<dbReference type="STRING" id="34475.A0A4Y9Y9Z4"/>
<reference evidence="1 2" key="1">
    <citation type="submission" date="2019-01" db="EMBL/GenBank/DDBJ databases">
        <title>Genome sequencing of the rare red list fungi Fomitopsis rosea.</title>
        <authorList>
            <person name="Buettner E."/>
            <person name="Kellner H."/>
        </authorList>
    </citation>
    <scope>NUCLEOTIDE SEQUENCE [LARGE SCALE GENOMIC DNA]</scope>
    <source>
        <strain evidence="1 2">DSM 105464</strain>
    </source>
</reference>
<organism evidence="1 2">
    <name type="scientific">Rhodofomes roseus</name>
    <dbReference type="NCBI Taxonomy" id="34475"/>
    <lineage>
        <taxon>Eukaryota</taxon>
        <taxon>Fungi</taxon>
        <taxon>Dikarya</taxon>
        <taxon>Basidiomycota</taxon>
        <taxon>Agaricomycotina</taxon>
        <taxon>Agaricomycetes</taxon>
        <taxon>Polyporales</taxon>
        <taxon>Rhodofomes</taxon>
    </lineage>
</organism>
<dbReference type="AlphaFoldDB" id="A0A4Y9Y9Z4"/>
<comment type="caution">
    <text evidence="1">The sequence shown here is derived from an EMBL/GenBank/DDBJ whole genome shotgun (WGS) entry which is preliminary data.</text>
</comment>
<evidence type="ECO:0000313" key="2">
    <source>
        <dbReference type="Proteomes" id="UP000298390"/>
    </source>
</evidence>
<accession>A0A4Y9Y9Z4</accession>
<name>A0A4Y9Y9Z4_9APHY</name>
<evidence type="ECO:0000313" key="1">
    <source>
        <dbReference type="EMBL" id="TFY59042.1"/>
    </source>
</evidence>
<protein>
    <submittedName>
        <fullName evidence="1">Uncharacterized protein</fullName>
    </submittedName>
</protein>
<sequence length="620" mass="68476">MCVKSGVTAYRLLTPLVTYQILSVPHTREAIAADIVLHTDHLTLKNRLNALADVSVLSTEILCSILMYCAPGHVSGVSTSWPRPYGWVCVTHVCKHWRTVALSCTTLWVDLLVTKQYEWMVELLARSKTVPLNVIISPGGPDSGSYQPLLSGKSSVQGLQASCALFLSQIARIRSLLVKAVPADTAYVLQLLDGPAPQLESLSVIIRSRIYGWYGSGPDTPANEGSNHVSQLLHHPDTRRLRHLYLDGFTLRWRTMVVPSLTHLALTSSLWNSGSHTDIEDLMGSIAHMTLLESLIIDGALTGTLGRMEALEPRFFRTSITLPHLHVLEIQGSGVHVIHILNLLHTPSLSTLHVITDYCAVPGSSSNFFAAVAIKTLSMKAFHTLVITTGPAEIFADTRPSRACLQACHNDHGNVNIGDLDKSSLRLLQNSTLEVCFSCPVADALSEFCELLPVSDVCSLFVSGSSLSTKLWTTVLQRTINVTHLTAIGGIASDGLSDALRDRRRGPRRAGKNSGHVYHYTLPRLRLLTLSGFFFMEREADWELGGMEPLAQQLISCFIERYEYGAEIERLRILRAINLERDEIDLLKEVVRVVEWDGASEYNEKYEIGLDSDYDSDPGF</sequence>
<gene>
    <name evidence="1" type="ORF">EVJ58_g6029</name>
</gene>
<dbReference type="Proteomes" id="UP000298390">
    <property type="component" value="Unassembled WGS sequence"/>
</dbReference>
<proteinExistence type="predicted"/>